<feature type="compositionally biased region" description="Polar residues" evidence="1">
    <location>
        <begin position="778"/>
        <end position="789"/>
    </location>
</feature>
<keyword evidence="5" id="KW-1185">Reference proteome</keyword>
<feature type="domain" description="STAND NTPase 4 small alpha/beta" evidence="3">
    <location>
        <begin position="617"/>
        <end position="671"/>
    </location>
</feature>
<dbReference type="Pfam" id="PF00149">
    <property type="entry name" value="Metallophos"/>
    <property type="match status" value="1"/>
</dbReference>
<comment type="caution">
    <text evidence="4">The sequence shown here is derived from an EMBL/GenBank/DDBJ whole genome shotgun (WGS) entry which is preliminary data.</text>
</comment>
<dbReference type="InterPro" id="IPR057123">
    <property type="entry name" value="STAND_NTPase4_dom"/>
</dbReference>
<evidence type="ECO:0000313" key="4">
    <source>
        <dbReference type="EMBL" id="MBU9838089.1"/>
    </source>
</evidence>
<reference evidence="4 5" key="1">
    <citation type="submission" date="2021-03" db="EMBL/GenBank/DDBJ databases">
        <title>Five novel Rahnella species.</title>
        <authorList>
            <person name="Brady C."/>
            <person name="Asselin J."/>
            <person name="Beer S."/>
            <person name="Bruberg M.B."/>
            <person name="Crampton B."/>
            <person name="Venter S."/>
            <person name="Arnold D."/>
            <person name="Denman S."/>
        </authorList>
    </citation>
    <scope>NUCLEOTIDE SEQUENCE [LARGE SCALE GENOMIC DNA]</scope>
    <source>
        <strain evidence="4 5">L72c</strain>
    </source>
</reference>
<dbReference type="PANTHER" id="PTHR31302">
    <property type="entry name" value="TRANSMEMBRANE PROTEIN WITH METALLOPHOSPHOESTERASE DOMAIN-RELATED"/>
    <property type="match status" value="1"/>
</dbReference>
<gene>
    <name evidence="4" type="ORF">J1786_25205</name>
</gene>
<sequence length="1025" mass="118053">MSGIIFVNISDIHVKESNKTRVLEKLSAFQDALIGLKRLGGFEKIILLVSGDLAFSGKKAEYDILSNVFEDLATSYDLIMCAGNHDHDFSSYTDNSVRNHLLKMDSSQQNKESIALITKGMEDYYEFEKKYETISSINTPLSKTYTLTANAENINISTINTAWCSQIKEHGGDIFFPPQYLPTVQKGKLNIIFFHHPLAWFEPNNQKEIRNNLRTDYSIILTGHEHLSDNFKVIGETSNCLMIEAMPFDDTTIETNGFTTFEIFDNDILIKNYHWNSSSFEEAKEIRKSDVMKGNSISTSIYSVQYDFYKSLLDIGVNFIHPDKDIIDLNDVFVYPNLKNLSTEDKLEIKKTPSETLFNSVHNKILLIGDEYCGKSTLIKKLFVDSISKNFLPLLIEGGSIRNGGVEFDKIINRHVIKQYEGISKLEYASCSLTKVLLLDGFDFVKGDKKSIRAFLTSAESLFDKIIVTVSDTFDFGGSDILGESYFDGQYQKYEINKLGYKQRYELVNKWNQLKEDCQNEKSALVYKNNEAVKTITKVLGRNYIPSTPFFLLTLLQSMESGNPLEVSSNTYGYYYQYLITQSLGNSSVKKDELDELFNYIKELAHYYCKSNLKDESKTNLWDFNKYFCEEYGVQIDFYTRFELLKKAKIIEEKDGGYYKFKYPYVYYFFIAQYLSDTIKSDNTIQTIDALVSSLNKRRSMSILMFLTHHSRDESILEKVVTQSKTLFIKSHPTKMEMDADFINKIVEKLPELPIIYKQQNRLDYRLEHEEEKDRIQEGQSSSFESVLNSEEEDDVSYNAAQAEKEKSVIESSDFIRDTNLTFKSLEILGQLSRNYYGSLKVSQKRKLLEEAIKAPLRTLDYYFSIIEDNSDAALELVEKKILEKYDGKIDSTTSNEVKETARRFFFEMIVSLSYFFITKISSSIGSANLQNIIDEICDEIGSNSGKLIKMATLLELGNSVSVDDFRRFFSTMEKNHLSDRLLKAIVVNYLYMFERSDSETQQICHITGINYKSISKQIGFDRII</sequence>
<organism evidence="4 5">
    <name type="scientific">Rahnella perminowiae</name>
    <dbReference type="NCBI Taxonomy" id="2816244"/>
    <lineage>
        <taxon>Bacteria</taxon>
        <taxon>Pseudomonadati</taxon>
        <taxon>Pseudomonadota</taxon>
        <taxon>Gammaproteobacteria</taxon>
        <taxon>Enterobacterales</taxon>
        <taxon>Yersiniaceae</taxon>
        <taxon>Rahnella</taxon>
    </lineage>
</organism>
<evidence type="ECO:0000313" key="5">
    <source>
        <dbReference type="Proteomes" id="UP000699865"/>
    </source>
</evidence>
<evidence type="ECO:0000259" key="2">
    <source>
        <dbReference type="Pfam" id="PF00149"/>
    </source>
</evidence>
<dbReference type="RefSeq" id="WP_217139439.1">
    <property type="nucleotide sequence ID" value="NZ_JAFMOU010000072.1"/>
</dbReference>
<dbReference type="Proteomes" id="UP000699865">
    <property type="component" value="Unassembled WGS sequence"/>
</dbReference>
<dbReference type="EMBL" id="JAFMOU010000072">
    <property type="protein sequence ID" value="MBU9838089.1"/>
    <property type="molecule type" value="Genomic_DNA"/>
</dbReference>
<proteinExistence type="predicted"/>
<protein>
    <submittedName>
        <fullName evidence="4">Metallophosphoesterase</fullName>
    </submittedName>
</protein>
<name>A0ABS6L8D4_9GAMM</name>
<feature type="region of interest" description="Disordered" evidence="1">
    <location>
        <begin position="770"/>
        <end position="792"/>
    </location>
</feature>
<dbReference type="InterPro" id="IPR004843">
    <property type="entry name" value="Calcineurin-like_PHP"/>
</dbReference>
<evidence type="ECO:0000259" key="3">
    <source>
        <dbReference type="Pfam" id="PF24406"/>
    </source>
</evidence>
<feature type="domain" description="Calcineurin-like phosphoesterase" evidence="2">
    <location>
        <begin position="7"/>
        <end position="226"/>
    </location>
</feature>
<evidence type="ECO:0000256" key="1">
    <source>
        <dbReference type="SAM" id="MobiDB-lite"/>
    </source>
</evidence>
<dbReference type="Pfam" id="PF24406">
    <property type="entry name" value="nSTAND_NTPase4"/>
    <property type="match status" value="1"/>
</dbReference>
<accession>A0ABS6L8D4</accession>
<dbReference type="PANTHER" id="PTHR31302:SF0">
    <property type="entry name" value="TRANSMEMBRANE PROTEIN WITH METALLOPHOSPHOESTERASE DOMAIN"/>
    <property type="match status" value="1"/>
</dbReference>
<dbReference type="InterPro" id="IPR051158">
    <property type="entry name" value="Metallophosphoesterase_sf"/>
</dbReference>